<keyword evidence="7" id="KW-0030">Aminoacyl-tRNA synthetase</keyword>
<dbReference type="CDD" id="cd00776">
    <property type="entry name" value="AsxRS_core"/>
    <property type="match status" value="1"/>
</dbReference>
<keyword evidence="3" id="KW-0436">Ligase</keyword>
<dbReference type="Gene3D" id="3.30.930.10">
    <property type="entry name" value="Bira Bifunctional Protein, Domain 2"/>
    <property type="match status" value="1"/>
</dbReference>
<dbReference type="GO" id="GO:0003676">
    <property type="term" value="F:nucleic acid binding"/>
    <property type="evidence" value="ECO:0007669"/>
    <property type="project" value="InterPro"/>
</dbReference>
<evidence type="ECO:0000256" key="3">
    <source>
        <dbReference type="ARBA" id="ARBA00022598"/>
    </source>
</evidence>
<evidence type="ECO:0000259" key="9">
    <source>
        <dbReference type="PROSITE" id="PS50862"/>
    </source>
</evidence>
<dbReference type="EC" id="6.1.1.22" evidence="2"/>
<dbReference type="InterPro" id="IPR045864">
    <property type="entry name" value="aa-tRNA-synth_II/BPL/LPL"/>
</dbReference>
<dbReference type="Pfam" id="PF00152">
    <property type="entry name" value="tRNA-synt_2"/>
    <property type="match status" value="1"/>
</dbReference>
<evidence type="ECO:0000256" key="2">
    <source>
        <dbReference type="ARBA" id="ARBA00012816"/>
    </source>
</evidence>
<dbReference type="InterPro" id="IPR004522">
    <property type="entry name" value="Asn-tRNA-ligase"/>
</dbReference>
<dbReference type="EMBL" id="JANBVN010000043">
    <property type="protein sequence ID" value="KAJ9158017.1"/>
    <property type="molecule type" value="Genomic_DNA"/>
</dbReference>
<dbReference type="InterPro" id="IPR006195">
    <property type="entry name" value="aa-tRNA-synth_II"/>
</dbReference>
<dbReference type="InterPro" id="IPR012340">
    <property type="entry name" value="NA-bd_OB-fold"/>
</dbReference>
<dbReference type="SUPFAM" id="SSF50249">
    <property type="entry name" value="Nucleic acid-binding proteins"/>
    <property type="match status" value="1"/>
</dbReference>
<dbReference type="PRINTS" id="PR01042">
    <property type="entry name" value="TRNASYNTHASP"/>
</dbReference>
<evidence type="ECO:0000256" key="5">
    <source>
        <dbReference type="ARBA" id="ARBA00022840"/>
    </source>
</evidence>
<name>A0AA38S356_9PEZI</name>
<dbReference type="Gene3D" id="2.40.50.140">
    <property type="entry name" value="Nucleic acid-binding proteins"/>
    <property type="match status" value="1"/>
</dbReference>
<comment type="similarity">
    <text evidence="1">Belongs to the class-II aminoacyl-tRNA synthetase family.</text>
</comment>
<dbReference type="PANTHER" id="PTHR22594:SF34">
    <property type="entry name" value="ASPARAGINE--TRNA LIGASE, MITOCHONDRIAL-RELATED"/>
    <property type="match status" value="1"/>
</dbReference>
<protein>
    <recommendedName>
        <fullName evidence="2">asparagine--tRNA ligase</fullName>
        <ecNumber evidence="2">6.1.1.22</ecNumber>
    </recommendedName>
</protein>
<dbReference type="NCBIfam" id="TIGR00457">
    <property type="entry name" value="asnS"/>
    <property type="match status" value="1"/>
</dbReference>
<dbReference type="Pfam" id="PF01336">
    <property type="entry name" value="tRNA_anti-codon"/>
    <property type="match status" value="1"/>
</dbReference>
<keyword evidence="5" id="KW-0067">ATP-binding</keyword>
<dbReference type="InterPro" id="IPR004364">
    <property type="entry name" value="Aa-tRNA-synt_II"/>
</dbReference>
<evidence type="ECO:0000256" key="7">
    <source>
        <dbReference type="ARBA" id="ARBA00023146"/>
    </source>
</evidence>
<comment type="caution">
    <text evidence="10">The sequence shown here is derived from an EMBL/GenBank/DDBJ whole genome shotgun (WGS) entry which is preliminary data.</text>
</comment>
<evidence type="ECO:0000256" key="1">
    <source>
        <dbReference type="ARBA" id="ARBA00008226"/>
    </source>
</evidence>
<dbReference type="CDD" id="cd04318">
    <property type="entry name" value="EcAsnRS_like_N"/>
    <property type="match status" value="1"/>
</dbReference>
<reference evidence="10" key="1">
    <citation type="submission" date="2022-07" db="EMBL/GenBank/DDBJ databases">
        <title>Fungi with potential for degradation of polypropylene.</title>
        <authorList>
            <person name="Gostincar C."/>
        </authorList>
    </citation>
    <scope>NUCLEOTIDE SEQUENCE</scope>
    <source>
        <strain evidence="10">EXF-13287</strain>
    </source>
</reference>
<feature type="domain" description="Aminoacyl-transfer RNA synthetases class-II family profile" evidence="9">
    <location>
        <begin position="194"/>
        <end position="545"/>
    </location>
</feature>
<dbReference type="GO" id="GO:0006421">
    <property type="term" value="P:asparaginyl-tRNA aminoacylation"/>
    <property type="evidence" value="ECO:0007669"/>
    <property type="project" value="InterPro"/>
</dbReference>
<dbReference type="SUPFAM" id="SSF55681">
    <property type="entry name" value="Class II aaRS and biotin synthetases"/>
    <property type="match status" value="1"/>
</dbReference>
<feature type="region of interest" description="Disordered" evidence="8">
    <location>
        <begin position="28"/>
        <end position="62"/>
    </location>
</feature>
<evidence type="ECO:0000313" key="11">
    <source>
        <dbReference type="Proteomes" id="UP001174691"/>
    </source>
</evidence>
<dbReference type="GO" id="GO:0005739">
    <property type="term" value="C:mitochondrion"/>
    <property type="evidence" value="ECO:0007669"/>
    <property type="project" value="TreeGrafter"/>
</dbReference>
<accession>A0AA38S356</accession>
<dbReference type="Proteomes" id="UP001174691">
    <property type="component" value="Unassembled WGS sequence"/>
</dbReference>
<sequence>MRAAALARLSRLARPSLRWTRSTLADSPRAAQRVSRSRSFGRALSSAPSQEVHDGPAAQRGQDVPKTIARLLAWNPDTDVPVVVNGYVHAVRSMKRVTFVSVNDGSSVTHLQAVIPPDQADGLTIGAAVRIAGTWTRSAGQKKIQAYELQGDEVDVLGPSDASTFPIQKKYQTPEFLRTLPHLRPRVPSNAALLRLRSAAIAALTQYFATRDFTQTHPPVITSSDCEGAGEVFVVAPANSPTQDEPEGPFFRSRKYLTVSTQLHLEALAQSVGNVWTLAPTFRAEKSDTSRHLSEFYMLEAEMTFVDDLGSVMDTAENMLRHLATSLAETHVGREILSREGQTPPDVIKQRWEGLMAPAWPRITYTEAINVLSSAPQQFKFKPVWGQGLQAEHERFIADTVGAGKPVFVTHYPRDIKAFYMKESRTAPGEPGPTVECFDLLVPDFCEIAGGSMREHDTRALIRTMQTHGLPTPPLDNGEAAAARAAAKDDAVAGEADASGAGNLDWYVDLRRWGCPPHGGFGLGFDRLLCYLSGVHTIRDVVAFPRWFGRCDC</sequence>
<keyword evidence="6" id="KW-0648">Protein biosynthesis</keyword>
<dbReference type="InterPro" id="IPR002312">
    <property type="entry name" value="Asp/Asn-tRNA-synth_IIb"/>
</dbReference>
<evidence type="ECO:0000313" key="10">
    <source>
        <dbReference type="EMBL" id="KAJ9158017.1"/>
    </source>
</evidence>
<proteinExistence type="inferred from homology"/>
<evidence type="ECO:0000256" key="6">
    <source>
        <dbReference type="ARBA" id="ARBA00022917"/>
    </source>
</evidence>
<dbReference type="AlphaFoldDB" id="A0AA38S356"/>
<dbReference type="GO" id="GO:0005524">
    <property type="term" value="F:ATP binding"/>
    <property type="evidence" value="ECO:0007669"/>
    <property type="project" value="UniProtKB-KW"/>
</dbReference>
<keyword evidence="11" id="KW-1185">Reference proteome</keyword>
<evidence type="ECO:0000256" key="4">
    <source>
        <dbReference type="ARBA" id="ARBA00022741"/>
    </source>
</evidence>
<keyword evidence="4" id="KW-0547">Nucleotide-binding</keyword>
<dbReference type="GO" id="GO:0004816">
    <property type="term" value="F:asparagine-tRNA ligase activity"/>
    <property type="evidence" value="ECO:0007669"/>
    <property type="project" value="UniProtKB-EC"/>
</dbReference>
<gene>
    <name evidence="10" type="ORF">NKR19_g3764</name>
</gene>
<organism evidence="10 11">
    <name type="scientific">Coniochaeta hoffmannii</name>
    <dbReference type="NCBI Taxonomy" id="91930"/>
    <lineage>
        <taxon>Eukaryota</taxon>
        <taxon>Fungi</taxon>
        <taxon>Dikarya</taxon>
        <taxon>Ascomycota</taxon>
        <taxon>Pezizomycotina</taxon>
        <taxon>Sordariomycetes</taxon>
        <taxon>Sordariomycetidae</taxon>
        <taxon>Coniochaetales</taxon>
        <taxon>Coniochaetaceae</taxon>
        <taxon>Coniochaeta</taxon>
    </lineage>
</organism>
<dbReference type="PROSITE" id="PS50862">
    <property type="entry name" value="AA_TRNA_LIGASE_II"/>
    <property type="match status" value="1"/>
</dbReference>
<dbReference type="InterPro" id="IPR004365">
    <property type="entry name" value="NA-bd_OB_tRNA"/>
</dbReference>
<evidence type="ECO:0000256" key="8">
    <source>
        <dbReference type="SAM" id="MobiDB-lite"/>
    </source>
</evidence>
<dbReference type="PANTHER" id="PTHR22594">
    <property type="entry name" value="ASPARTYL/LYSYL-TRNA SYNTHETASE"/>
    <property type="match status" value="1"/>
</dbReference>